<dbReference type="PANTHER" id="PTHR30404:SF0">
    <property type="entry name" value="N-ACETYLMURAMOYL-L-ALANINE AMIDASE AMIC"/>
    <property type="match status" value="1"/>
</dbReference>
<accession>A0ABS7K471</accession>
<organism evidence="3 4">
    <name type="scientific">Mesobacillus maritimus</name>
    <dbReference type="NCBI Taxonomy" id="1643336"/>
    <lineage>
        <taxon>Bacteria</taxon>
        <taxon>Bacillati</taxon>
        <taxon>Bacillota</taxon>
        <taxon>Bacilli</taxon>
        <taxon>Bacillales</taxon>
        <taxon>Bacillaceae</taxon>
        <taxon>Mesobacillus</taxon>
    </lineage>
</organism>
<dbReference type="Gene3D" id="3.30.70.1070">
    <property type="entry name" value="Sporulation related repeat"/>
    <property type="match status" value="1"/>
</dbReference>
<evidence type="ECO:0000313" key="3">
    <source>
        <dbReference type="EMBL" id="MBY0097063.1"/>
    </source>
</evidence>
<feature type="domain" description="SPOR" evidence="2">
    <location>
        <begin position="191"/>
        <end position="265"/>
    </location>
</feature>
<reference evidence="3 4" key="1">
    <citation type="submission" date="2020-07" db="EMBL/GenBank/DDBJ databases">
        <title>Fungal Genomes of the International Space Station.</title>
        <authorList>
            <person name="Seuylemezian A."/>
            <person name="Singh N.K."/>
            <person name="Wood J."/>
            <person name="Venkateswaran K."/>
        </authorList>
    </citation>
    <scope>NUCLEOTIDE SEQUENCE [LARGE SCALE GENOMIC DNA]</scope>
    <source>
        <strain evidence="3 4">PL-B2</strain>
    </source>
</reference>
<dbReference type="InterPro" id="IPR036680">
    <property type="entry name" value="SPOR-like_sf"/>
</dbReference>
<evidence type="ECO:0000313" key="4">
    <source>
        <dbReference type="Proteomes" id="UP000769780"/>
    </source>
</evidence>
<dbReference type="SMART" id="SM00646">
    <property type="entry name" value="Ami_3"/>
    <property type="match status" value="1"/>
</dbReference>
<dbReference type="EMBL" id="JACWFH010000009">
    <property type="protein sequence ID" value="MBY0097063.1"/>
    <property type="molecule type" value="Genomic_DNA"/>
</dbReference>
<dbReference type="SUPFAM" id="SSF110997">
    <property type="entry name" value="Sporulation related repeat"/>
    <property type="match status" value="1"/>
</dbReference>
<dbReference type="Pfam" id="PF01520">
    <property type="entry name" value="Amidase_3"/>
    <property type="match status" value="1"/>
</dbReference>
<dbReference type="PANTHER" id="PTHR30404">
    <property type="entry name" value="N-ACETYLMURAMOYL-L-ALANINE AMIDASE"/>
    <property type="match status" value="1"/>
</dbReference>
<dbReference type="InterPro" id="IPR002508">
    <property type="entry name" value="MurNAc-LAA_cat"/>
</dbReference>
<dbReference type="Gene3D" id="3.40.630.40">
    <property type="entry name" value="Zn-dependent exopeptidases"/>
    <property type="match status" value="1"/>
</dbReference>
<dbReference type="InterPro" id="IPR007730">
    <property type="entry name" value="SPOR-like_dom"/>
</dbReference>
<evidence type="ECO:0000256" key="1">
    <source>
        <dbReference type="ARBA" id="ARBA00022801"/>
    </source>
</evidence>
<dbReference type="SUPFAM" id="SSF53187">
    <property type="entry name" value="Zn-dependent exopeptidases"/>
    <property type="match status" value="1"/>
</dbReference>
<keyword evidence="4" id="KW-1185">Reference proteome</keyword>
<name>A0ABS7K471_9BACI</name>
<dbReference type="CDD" id="cd02696">
    <property type="entry name" value="MurNAc-LAA"/>
    <property type="match status" value="1"/>
</dbReference>
<comment type="caution">
    <text evidence="3">The sequence shown here is derived from an EMBL/GenBank/DDBJ whole genome shotgun (WGS) entry which is preliminary data.</text>
</comment>
<dbReference type="InterPro" id="IPR050695">
    <property type="entry name" value="N-acetylmuramoyl_amidase_3"/>
</dbReference>
<keyword evidence="1" id="KW-0378">Hydrolase</keyword>
<dbReference type="RefSeq" id="WP_221873277.1">
    <property type="nucleotide sequence ID" value="NZ_JACWFH010000009.1"/>
</dbReference>
<dbReference type="Pfam" id="PF05036">
    <property type="entry name" value="SPOR"/>
    <property type="match status" value="1"/>
</dbReference>
<gene>
    <name evidence="3" type="ORF">H0185_09600</name>
</gene>
<evidence type="ECO:0000259" key="2">
    <source>
        <dbReference type="PROSITE" id="PS51724"/>
    </source>
</evidence>
<dbReference type="Proteomes" id="UP000769780">
    <property type="component" value="Unassembled WGS sequence"/>
</dbReference>
<sequence>MKIMLDAGHGYNTPGKRSPDGMIEYEFNRAVALHARSLLQNYQNVTVYFAHSDNRDVPLQERTNNANSLNVDIYVSIHANAFGSGGWTSASGIETYIYTSKPRIALQLAQKIQRNLVAETGLPNRGVKTADFHVLRETKMDGVLVECGFMTNQNDLKLLRSEEYRRTIAEGIVKAVSDQFNLKRKSNPSPPSTSGLYKVQAGAFKAKKNADDLATKLRSAGYTPYVYQENGYYKVQVGAFERKQNADSLVSKLRNEGYETVIFLD</sequence>
<dbReference type="PROSITE" id="PS51724">
    <property type="entry name" value="SPOR"/>
    <property type="match status" value="1"/>
</dbReference>
<proteinExistence type="predicted"/>
<protein>
    <submittedName>
        <fullName evidence="3">N-acetylmuramoyl-L-alanine amidase</fullName>
    </submittedName>
</protein>